<dbReference type="Proteomes" id="UP000561326">
    <property type="component" value="Unassembled WGS sequence"/>
</dbReference>
<accession>A0A848D1U3</accession>
<dbReference type="AlphaFoldDB" id="A0A848D1U3"/>
<protein>
    <submittedName>
        <fullName evidence="1">DUF1642 domain-containing protein</fullName>
    </submittedName>
</protein>
<evidence type="ECO:0000313" key="2">
    <source>
        <dbReference type="Proteomes" id="UP000561326"/>
    </source>
</evidence>
<reference evidence="1 2" key="1">
    <citation type="submission" date="2020-04" db="EMBL/GenBank/DDBJ databases">
        <authorList>
            <person name="Hitch T.C.A."/>
            <person name="Wylensek D."/>
            <person name="Clavel T."/>
        </authorList>
    </citation>
    <scope>NUCLEOTIDE SEQUENCE [LARGE SCALE GENOMIC DNA]</scope>
    <source>
        <strain evidence="1 2">WB01_D5_05</strain>
    </source>
</reference>
<comment type="caution">
    <text evidence="1">The sequence shown here is derived from an EMBL/GenBank/DDBJ whole genome shotgun (WGS) entry which is preliminary data.</text>
</comment>
<dbReference type="RefSeq" id="WP_168975928.1">
    <property type="nucleotide sequence ID" value="NZ_JABAGO010000038.1"/>
</dbReference>
<name>A0A848D1U3_ANEAE</name>
<proteinExistence type="predicted"/>
<dbReference type="InterPro" id="IPR012865">
    <property type="entry name" value="DUF1642"/>
</dbReference>
<dbReference type="Pfam" id="PF07852">
    <property type="entry name" value="DUF1642"/>
    <property type="match status" value="1"/>
</dbReference>
<sequence>MSEKVVIPREVAEAIEYLRGNGIYNKYILANSLESYGDTRCNIRQTVFKFAEKDFLTLANAVLNGYTVEQTPEDKVREYFERLRKEAQPSCGNCVEDRVRASVACQAVEFTLNTLGIKIEGVNA</sequence>
<gene>
    <name evidence="1" type="ORF">HF838_17635</name>
</gene>
<organism evidence="1 2">
    <name type="scientific">Aneurinibacillus aneurinilyticus</name>
    <name type="common">Bacillus aneurinolyticus</name>
    <dbReference type="NCBI Taxonomy" id="1391"/>
    <lineage>
        <taxon>Bacteria</taxon>
        <taxon>Bacillati</taxon>
        <taxon>Bacillota</taxon>
        <taxon>Bacilli</taxon>
        <taxon>Bacillales</taxon>
        <taxon>Paenibacillaceae</taxon>
        <taxon>Aneurinibacillus group</taxon>
        <taxon>Aneurinibacillus</taxon>
    </lineage>
</organism>
<evidence type="ECO:0000313" key="1">
    <source>
        <dbReference type="EMBL" id="NMF00058.1"/>
    </source>
</evidence>
<dbReference type="EMBL" id="JABAGO010000038">
    <property type="protein sequence ID" value="NMF00058.1"/>
    <property type="molecule type" value="Genomic_DNA"/>
</dbReference>